<proteinExistence type="predicted"/>
<keyword evidence="2" id="KW-1185">Reference proteome</keyword>
<comment type="caution">
    <text evidence="1">The sequence shown here is derived from an EMBL/GenBank/DDBJ whole genome shotgun (WGS) entry which is preliminary data.</text>
</comment>
<evidence type="ECO:0000313" key="1">
    <source>
        <dbReference type="EMBL" id="PKG22824.1"/>
    </source>
</evidence>
<dbReference type="OrthoDB" id="2361545at2"/>
<gene>
    <name evidence="1" type="ORF">CWS01_14120</name>
</gene>
<sequence length="40" mass="4931">MYVMKNNKEREIRLQDLLDKFSEKYDLVISKLDDIKEKIK</sequence>
<name>A0A2N0YZY9_9BACI</name>
<protein>
    <submittedName>
        <fullName evidence="1">Uncharacterized protein</fullName>
    </submittedName>
</protein>
<accession>A0A2N0YZY9</accession>
<reference evidence="1 2" key="1">
    <citation type="journal article" date="2003" name="Int. J. Syst. Evol. Microbiol.">
        <title>Bacillus nealsonii sp. nov., isolated from a spacecraft-assembly facility, whose spores are gamma-radiation resistant.</title>
        <authorList>
            <person name="Venkateswaran K."/>
            <person name="Kempf M."/>
            <person name="Chen F."/>
            <person name="Satomi M."/>
            <person name="Nicholson W."/>
            <person name="Kern R."/>
        </authorList>
    </citation>
    <scope>NUCLEOTIDE SEQUENCE [LARGE SCALE GENOMIC DNA]</scope>
    <source>
        <strain evidence="1 2">FO-92</strain>
    </source>
</reference>
<dbReference type="AlphaFoldDB" id="A0A2N0YZY9"/>
<dbReference type="EMBL" id="PISE01000031">
    <property type="protein sequence ID" value="PKG22824.1"/>
    <property type="molecule type" value="Genomic_DNA"/>
</dbReference>
<dbReference type="Proteomes" id="UP000233375">
    <property type="component" value="Unassembled WGS sequence"/>
</dbReference>
<organism evidence="1 2">
    <name type="scientific">Niallia nealsonii</name>
    <dbReference type="NCBI Taxonomy" id="115979"/>
    <lineage>
        <taxon>Bacteria</taxon>
        <taxon>Bacillati</taxon>
        <taxon>Bacillota</taxon>
        <taxon>Bacilli</taxon>
        <taxon>Bacillales</taxon>
        <taxon>Bacillaceae</taxon>
        <taxon>Niallia</taxon>
    </lineage>
</organism>
<evidence type="ECO:0000313" key="2">
    <source>
        <dbReference type="Proteomes" id="UP000233375"/>
    </source>
</evidence>